<dbReference type="CDD" id="cd00112">
    <property type="entry name" value="LDLa"/>
    <property type="match status" value="1"/>
</dbReference>
<dbReference type="SMART" id="SM00020">
    <property type="entry name" value="Tryp_SPc"/>
    <property type="match status" value="1"/>
</dbReference>
<feature type="domain" description="Peptidase S1" evidence="8">
    <location>
        <begin position="368"/>
        <end position="597"/>
    </location>
</feature>
<evidence type="ECO:0000256" key="2">
    <source>
        <dbReference type="ARBA" id="ARBA00022801"/>
    </source>
</evidence>
<dbReference type="Gene3D" id="2.40.10.10">
    <property type="entry name" value="Trypsin-like serine proteases"/>
    <property type="match status" value="1"/>
</dbReference>
<dbReference type="GO" id="GO:0016020">
    <property type="term" value="C:membrane"/>
    <property type="evidence" value="ECO:0007669"/>
    <property type="project" value="InterPro"/>
</dbReference>
<dbReference type="Pfam" id="PF15494">
    <property type="entry name" value="SRCR_2"/>
    <property type="match status" value="1"/>
</dbReference>
<name>A0A131YK60_RHIAP</name>
<dbReference type="PROSITE" id="PS50068">
    <property type="entry name" value="LDLRA_2"/>
    <property type="match status" value="1"/>
</dbReference>
<evidence type="ECO:0000313" key="10">
    <source>
        <dbReference type="EMBL" id="JAP78935.1"/>
    </source>
</evidence>
<dbReference type="GO" id="GO:0004252">
    <property type="term" value="F:serine-type endopeptidase activity"/>
    <property type="evidence" value="ECO:0007669"/>
    <property type="project" value="InterPro"/>
</dbReference>
<dbReference type="PANTHER" id="PTHR24252">
    <property type="entry name" value="ACROSIN-RELATED"/>
    <property type="match status" value="1"/>
</dbReference>
<sequence>MRLMDVDSGEVSPSSETSRDASASSSHHAHHHHHHHHDHESQHHAALTNDTRTESRGRSAALLANRTIVDEMHAFIERNSAEETVTTEPGLVVENGTAVAGTTDMSHEVHHVTTHDYAHSTHRVEGSWENATTTSTASTNASSAETTTMPIEASHGHESHASLTIHDNGTTTVSPESAFTMAAAANVTGEGLHNATAEAAMGASTPVEKNDTLHTPSHNSTCLGFTCNSGEMCIDHSGVCDGIYDCKDASDEVNCVQLKDAVVHGRKGVSWMPACGDTWDDALSDSVCREMGFEKASETSIIALESPYAMSLRHSNKSHEQASVLQSLTLSNETCNTKVTMKCHHYQCGHWNSTLAAPSGNSSESGTMDAGHSGHWPSIGVLSSKDRHCAAHLISNSWLLASASCLNESDAGSWKFQFLLSHNASSAPHYAVSGILFNHGLNTSRHTDVALVRLNHTVAVSDHAVPICLPDKKAEPKNCVIAGMVTSTADHAHRLVVTPAHIVKTSQCHVNHAEHDGSTLCVQSLNHTTPLCQLATKAALMCTAHRGQWELRGWVPQLTIQRLCSEQHGDGNATAALHALNGGSVLHSKHWVLDIVGQGLAVN</sequence>
<organism evidence="10">
    <name type="scientific">Rhipicephalus appendiculatus</name>
    <name type="common">Brown ear tick</name>
    <dbReference type="NCBI Taxonomy" id="34631"/>
    <lineage>
        <taxon>Eukaryota</taxon>
        <taxon>Metazoa</taxon>
        <taxon>Ecdysozoa</taxon>
        <taxon>Arthropoda</taxon>
        <taxon>Chelicerata</taxon>
        <taxon>Arachnida</taxon>
        <taxon>Acari</taxon>
        <taxon>Parasitiformes</taxon>
        <taxon>Ixodida</taxon>
        <taxon>Ixodoidea</taxon>
        <taxon>Ixodidae</taxon>
        <taxon>Rhipicephalinae</taxon>
        <taxon>Rhipicephalus</taxon>
        <taxon>Rhipicephalus</taxon>
    </lineage>
</organism>
<dbReference type="PANTHER" id="PTHR24252:SF17">
    <property type="entry name" value="SUPPRESSOR OF TUMORIGENICITY 14 PROTEIN HOMOLOG-RELATED"/>
    <property type="match status" value="1"/>
</dbReference>
<dbReference type="EMBL" id="GEDV01009622">
    <property type="protein sequence ID" value="JAP78935.1"/>
    <property type="molecule type" value="Transcribed_RNA"/>
</dbReference>
<dbReference type="SUPFAM" id="SSF50494">
    <property type="entry name" value="Trypsin-like serine proteases"/>
    <property type="match status" value="1"/>
</dbReference>
<dbReference type="PROSITE" id="PS01209">
    <property type="entry name" value="LDLRA_1"/>
    <property type="match status" value="1"/>
</dbReference>
<evidence type="ECO:0000259" key="9">
    <source>
        <dbReference type="PROSITE" id="PS50287"/>
    </source>
</evidence>
<keyword evidence="1" id="KW-0645">Protease</keyword>
<dbReference type="Pfam" id="PF00057">
    <property type="entry name" value="Ldl_recept_a"/>
    <property type="match status" value="1"/>
</dbReference>
<dbReference type="InterPro" id="IPR023415">
    <property type="entry name" value="LDLR_class-A_CS"/>
</dbReference>
<evidence type="ECO:0000256" key="6">
    <source>
        <dbReference type="PROSITE-ProRule" id="PRU00196"/>
    </source>
</evidence>
<evidence type="ECO:0000256" key="5">
    <source>
        <dbReference type="PROSITE-ProRule" id="PRU00124"/>
    </source>
</evidence>
<dbReference type="PROSITE" id="PS50240">
    <property type="entry name" value="TRYPSIN_DOM"/>
    <property type="match status" value="1"/>
</dbReference>
<feature type="compositionally biased region" description="Basic residues" evidence="7">
    <location>
        <begin position="27"/>
        <end position="37"/>
    </location>
</feature>
<keyword evidence="2" id="KW-0378">Hydrolase</keyword>
<accession>A0A131YK60</accession>
<feature type="domain" description="SRCR" evidence="9">
    <location>
        <begin position="225"/>
        <end position="384"/>
    </location>
</feature>
<keyword evidence="10" id="KW-0449">Lipoprotein</keyword>
<dbReference type="PROSITE" id="PS50287">
    <property type="entry name" value="SRCR_2"/>
    <property type="match status" value="1"/>
</dbReference>
<dbReference type="Pfam" id="PF00089">
    <property type="entry name" value="Trypsin"/>
    <property type="match status" value="1"/>
</dbReference>
<dbReference type="InterPro" id="IPR036055">
    <property type="entry name" value="LDL_receptor-like_sf"/>
</dbReference>
<evidence type="ECO:0000256" key="1">
    <source>
        <dbReference type="ARBA" id="ARBA00022670"/>
    </source>
</evidence>
<dbReference type="GO" id="GO:0006508">
    <property type="term" value="P:proteolysis"/>
    <property type="evidence" value="ECO:0007669"/>
    <property type="project" value="UniProtKB-KW"/>
</dbReference>
<dbReference type="InterPro" id="IPR001254">
    <property type="entry name" value="Trypsin_dom"/>
</dbReference>
<dbReference type="SUPFAM" id="SSF56487">
    <property type="entry name" value="SRCR-like"/>
    <property type="match status" value="1"/>
</dbReference>
<reference evidence="10" key="1">
    <citation type="journal article" date="2016" name="Ticks Tick Borne Dis.">
        <title>De novo assembly and annotation of the salivary gland transcriptome of Rhipicephalus appendiculatus male and female ticks during blood feeding.</title>
        <authorList>
            <person name="de Castro M.H."/>
            <person name="de Klerk D."/>
            <person name="Pienaar R."/>
            <person name="Latif A.A."/>
            <person name="Rees D.J."/>
            <person name="Mans B.J."/>
        </authorList>
    </citation>
    <scope>NUCLEOTIDE SEQUENCE</scope>
    <source>
        <tissue evidence="10">Salivary glands</tissue>
    </source>
</reference>
<keyword evidence="10" id="KW-0675">Receptor</keyword>
<dbReference type="SUPFAM" id="SSF57424">
    <property type="entry name" value="LDL receptor-like module"/>
    <property type="match status" value="1"/>
</dbReference>
<dbReference type="InterPro" id="IPR009003">
    <property type="entry name" value="Peptidase_S1_PA"/>
</dbReference>
<dbReference type="InterPro" id="IPR002172">
    <property type="entry name" value="LDrepeatLR_classA_rpt"/>
</dbReference>
<dbReference type="Gene3D" id="4.10.400.10">
    <property type="entry name" value="Low-density Lipoprotein Receptor"/>
    <property type="match status" value="1"/>
</dbReference>
<feature type="region of interest" description="Disordered" evidence="7">
    <location>
        <begin position="1"/>
        <end position="57"/>
    </location>
</feature>
<dbReference type="Gene3D" id="3.10.250.10">
    <property type="entry name" value="SRCR-like domain"/>
    <property type="match status" value="1"/>
</dbReference>
<evidence type="ECO:0000256" key="7">
    <source>
        <dbReference type="SAM" id="MobiDB-lite"/>
    </source>
</evidence>
<dbReference type="InterPro" id="IPR043504">
    <property type="entry name" value="Peptidase_S1_PA_chymotrypsin"/>
</dbReference>
<evidence type="ECO:0000256" key="3">
    <source>
        <dbReference type="ARBA" id="ARBA00022825"/>
    </source>
</evidence>
<feature type="disulfide bond" evidence="5">
    <location>
        <begin position="240"/>
        <end position="255"/>
    </location>
</feature>
<proteinExistence type="predicted"/>
<keyword evidence="4 5" id="KW-1015">Disulfide bond</keyword>
<keyword evidence="3" id="KW-0720">Serine protease</keyword>
<evidence type="ECO:0000259" key="8">
    <source>
        <dbReference type="PROSITE" id="PS50240"/>
    </source>
</evidence>
<dbReference type="SMART" id="SM00192">
    <property type="entry name" value="LDLa"/>
    <property type="match status" value="1"/>
</dbReference>
<evidence type="ECO:0000256" key="4">
    <source>
        <dbReference type="ARBA" id="ARBA00023157"/>
    </source>
</evidence>
<protein>
    <submittedName>
        <fullName evidence="10">Low density lipoprotein receptor</fullName>
    </submittedName>
</protein>
<dbReference type="InterPro" id="IPR036772">
    <property type="entry name" value="SRCR-like_dom_sf"/>
</dbReference>
<dbReference type="AlphaFoldDB" id="A0A131YK60"/>
<comment type="caution">
    <text evidence="6">Lacks conserved residue(s) required for the propagation of feature annotation.</text>
</comment>
<dbReference type="InterPro" id="IPR001190">
    <property type="entry name" value="SRCR"/>
</dbReference>